<dbReference type="RefSeq" id="WP_201073007.1">
    <property type="nucleotide sequence ID" value="NZ_CP067420.1"/>
</dbReference>
<dbReference type="HAMAP" id="MF_01341">
    <property type="entry name" value="Ribosomal_uL15"/>
    <property type="match status" value="1"/>
</dbReference>
<dbReference type="PANTHER" id="PTHR12934">
    <property type="entry name" value="50S RIBOSOMAL PROTEIN L15"/>
    <property type="match status" value="1"/>
</dbReference>
<evidence type="ECO:0000256" key="2">
    <source>
        <dbReference type="ARBA" id="ARBA00022980"/>
    </source>
</evidence>
<reference evidence="7" key="1">
    <citation type="submission" date="2021-02" db="EMBL/GenBank/DDBJ databases">
        <title>Skermanella TT6 skin isolate.</title>
        <authorList>
            <person name="Lee K."/>
            <person name="Ganzorig M."/>
        </authorList>
    </citation>
    <scope>NUCLEOTIDE SEQUENCE</scope>
    <source>
        <strain evidence="7">TT6</strain>
    </source>
</reference>
<dbReference type="InterPro" id="IPR030878">
    <property type="entry name" value="Ribosomal_uL15"/>
</dbReference>
<keyword evidence="2 4" id="KW-0689">Ribosomal protein</keyword>
<dbReference type="SUPFAM" id="SSF52080">
    <property type="entry name" value="Ribosomal proteins L15p and L18e"/>
    <property type="match status" value="1"/>
</dbReference>
<evidence type="ECO:0000259" key="6">
    <source>
        <dbReference type="Pfam" id="PF00828"/>
    </source>
</evidence>
<evidence type="ECO:0000313" key="8">
    <source>
        <dbReference type="Proteomes" id="UP000595197"/>
    </source>
</evidence>
<sequence>MKLNEIRDNAGARKNRIRVGRGIGSGKGKTGGRGVKGQTSRTGVAIKGFEGGQMPLHRRLPKRGFTNIFAKDYAVANLGKIQQAIESGKLDASQTITGEILVAAGVAQNSRDGVRLLAKGELTTKASFKVAGASASAIAAVEALGGTVEVTVPKKAEEASAAE</sequence>
<dbReference type="InterPro" id="IPR036227">
    <property type="entry name" value="Ribosomal_uL15/eL18_sf"/>
</dbReference>
<evidence type="ECO:0000256" key="5">
    <source>
        <dbReference type="SAM" id="MobiDB-lite"/>
    </source>
</evidence>
<keyword evidence="8" id="KW-1185">Reference proteome</keyword>
<comment type="function">
    <text evidence="4">Binds to the 23S rRNA.</text>
</comment>
<dbReference type="GO" id="GO:0005840">
    <property type="term" value="C:ribosome"/>
    <property type="evidence" value="ECO:0007669"/>
    <property type="project" value="UniProtKB-KW"/>
</dbReference>
<feature type="domain" description="Large ribosomal subunit protein uL15/eL18" evidence="6">
    <location>
        <begin position="76"/>
        <end position="149"/>
    </location>
</feature>
<feature type="compositionally biased region" description="Gly residues" evidence="5">
    <location>
        <begin position="21"/>
        <end position="35"/>
    </location>
</feature>
<feature type="compositionally biased region" description="Basic and acidic residues" evidence="5">
    <location>
        <begin position="1"/>
        <end position="11"/>
    </location>
</feature>
<proteinExistence type="inferred from homology"/>
<dbReference type="InterPro" id="IPR021131">
    <property type="entry name" value="Ribosomal_uL15/eL18"/>
</dbReference>
<keyword evidence="4" id="KW-0694">RNA-binding</keyword>
<gene>
    <name evidence="4" type="primary">rplO</name>
    <name evidence="7" type="ORF">IGS68_20010</name>
</gene>
<comment type="subunit">
    <text evidence="4">Part of the 50S ribosomal subunit.</text>
</comment>
<evidence type="ECO:0000256" key="3">
    <source>
        <dbReference type="ARBA" id="ARBA00023274"/>
    </source>
</evidence>
<evidence type="ECO:0000256" key="1">
    <source>
        <dbReference type="ARBA" id="ARBA00007320"/>
    </source>
</evidence>
<organism evidence="7 8">
    <name type="scientific">Skermanella cutis</name>
    <dbReference type="NCBI Taxonomy" id="2775420"/>
    <lineage>
        <taxon>Bacteria</taxon>
        <taxon>Pseudomonadati</taxon>
        <taxon>Pseudomonadota</taxon>
        <taxon>Alphaproteobacteria</taxon>
        <taxon>Rhodospirillales</taxon>
        <taxon>Azospirillaceae</taxon>
        <taxon>Skermanella</taxon>
    </lineage>
</organism>
<accession>A0ABX7B2B9</accession>
<keyword evidence="4" id="KW-0699">rRNA-binding</keyword>
<dbReference type="Proteomes" id="UP000595197">
    <property type="component" value="Chromosome"/>
</dbReference>
<feature type="region of interest" description="Disordered" evidence="5">
    <location>
        <begin position="1"/>
        <end position="39"/>
    </location>
</feature>
<keyword evidence="3 4" id="KW-0687">Ribonucleoprotein</keyword>
<dbReference type="Gene3D" id="3.100.10.10">
    <property type="match status" value="1"/>
</dbReference>
<name>A0ABX7B2B9_9PROT</name>
<dbReference type="Pfam" id="PF00828">
    <property type="entry name" value="Ribosomal_L27A"/>
    <property type="match status" value="1"/>
</dbReference>
<dbReference type="NCBIfam" id="TIGR01071">
    <property type="entry name" value="rplO_bact"/>
    <property type="match status" value="1"/>
</dbReference>
<protein>
    <recommendedName>
        <fullName evidence="4">Large ribosomal subunit protein uL15</fullName>
    </recommendedName>
</protein>
<dbReference type="InterPro" id="IPR005749">
    <property type="entry name" value="Ribosomal_uL15_bac-type"/>
</dbReference>
<dbReference type="EMBL" id="CP067420">
    <property type="protein sequence ID" value="QQP88316.1"/>
    <property type="molecule type" value="Genomic_DNA"/>
</dbReference>
<evidence type="ECO:0000256" key="4">
    <source>
        <dbReference type="HAMAP-Rule" id="MF_01341"/>
    </source>
</evidence>
<evidence type="ECO:0000313" key="7">
    <source>
        <dbReference type="EMBL" id="QQP88316.1"/>
    </source>
</evidence>
<dbReference type="PANTHER" id="PTHR12934:SF11">
    <property type="entry name" value="LARGE RIBOSOMAL SUBUNIT PROTEIN UL15M"/>
    <property type="match status" value="1"/>
</dbReference>
<comment type="similarity">
    <text evidence="1 4">Belongs to the universal ribosomal protein uL15 family.</text>
</comment>